<gene>
    <name evidence="2" type="ORF">TNO020_20003</name>
</gene>
<dbReference type="Gene3D" id="3.30.530.20">
    <property type="match status" value="1"/>
</dbReference>
<dbReference type="Proteomes" id="UP000234211">
    <property type="component" value="Unassembled WGS sequence"/>
</dbReference>
<sequence length="144" mass="16735">MNFFFKNKDISCHTKKKKMTKVKYELEFPIHASPSMLYNCLATPSGLEEWFADSVNSRGKLITFTWDDTEEEAKIIAKKVNERIKYKWVESEDDESYFEFLIQVDALTKDVAVIITDFADTDEVEEAKMLWKSQIESLKNSIGA</sequence>
<dbReference type="InterPro" id="IPR023393">
    <property type="entry name" value="START-like_dom_sf"/>
</dbReference>
<keyword evidence="3" id="KW-1185">Reference proteome</keyword>
<name>A0A2H1YHQ5_9FLAO</name>
<reference evidence="3" key="1">
    <citation type="submission" date="2017-11" db="EMBL/GenBank/DDBJ databases">
        <authorList>
            <person name="Duchaud E."/>
        </authorList>
    </citation>
    <scope>NUCLEOTIDE SEQUENCE [LARGE SCALE GENOMIC DNA]</scope>
    <source>
        <strain evidence="3">Tenacibaculum sp. TNO020</strain>
    </source>
</reference>
<dbReference type="Pfam" id="PF19569">
    <property type="entry name" value="START_2"/>
    <property type="match status" value="1"/>
</dbReference>
<dbReference type="AlphaFoldDB" id="A0A2H1YHQ5"/>
<feature type="domain" description="START-like" evidence="1">
    <location>
        <begin position="20"/>
        <end position="144"/>
    </location>
</feature>
<proteinExistence type="predicted"/>
<dbReference type="InterPro" id="IPR045736">
    <property type="entry name" value="START_2"/>
</dbReference>
<dbReference type="EMBL" id="OENF01000012">
    <property type="protein sequence ID" value="SOS74327.1"/>
    <property type="molecule type" value="Genomic_DNA"/>
</dbReference>
<evidence type="ECO:0000259" key="1">
    <source>
        <dbReference type="Pfam" id="PF19569"/>
    </source>
</evidence>
<dbReference type="SUPFAM" id="SSF55961">
    <property type="entry name" value="Bet v1-like"/>
    <property type="match status" value="1"/>
</dbReference>
<organism evidence="2 3">
    <name type="scientific">Tenacibaculum piscium</name>
    <dbReference type="NCBI Taxonomy" id="1458515"/>
    <lineage>
        <taxon>Bacteria</taxon>
        <taxon>Pseudomonadati</taxon>
        <taxon>Bacteroidota</taxon>
        <taxon>Flavobacteriia</taxon>
        <taxon>Flavobacteriales</taxon>
        <taxon>Flavobacteriaceae</taxon>
        <taxon>Tenacibaculum</taxon>
    </lineage>
</organism>
<accession>A0A2H1YHQ5</accession>
<protein>
    <recommendedName>
        <fullName evidence="1">START-like domain-containing protein</fullName>
    </recommendedName>
</protein>
<evidence type="ECO:0000313" key="2">
    <source>
        <dbReference type="EMBL" id="SOS74327.1"/>
    </source>
</evidence>
<evidence type="ECO:0000313" key="3">
    <source>
        <dbReference type="Proteomes" id="UP000234211"/>
    </source>
</evidence>